<evidence type="ECO:0000313" key="2">
    <source>
        <dbReference type="Proteomes" id="UP000238308"/>
    </source>
</evidence>
<accession>A0A2T0XEE0</accession>
<evidence type="ECO:0000313" key="1">
    <source>
        <dbReference type="EMBL" id="PRY97281.1"/>
    </source>
</evidence>
<proteinExistence type="predicted"/>
<protein>
    <submittedName>
        <fullName evidence="1">Eco47II restriction endonuclease</fullName>
    </submittedName>
</protein>
<organism evidence="1 2">
    <name type="scientific">Jezberella montanilacus</name>
    <dbReference type="NCBI Taxonomy" id="323426"/>
    <lineage>
        <taxon>Bacteria</taxon>
        <taxon>Pseudomonadati</taxon>
        <taxon>Pseudomonadota</taxon>
        <taxon>Betaproteobacteria</taxon>
        <taxon>Burkholderiales</taxon>
        <taxon>Alcaligenaceae</taxon>
        <taxon>Jezberella</taxon>
    </lineage>
</organism>
<keyword evidence="1" id="KW-0378">Hydrolase</keyword>
<keyword evidence="1" id="KW-0255">Endonuclease</keyword>
<dbReference type="OrthoDB" id="9806692at2"/>
<comment type="caution">
    <text evidence="1">The sequence shown here is derived from an EMBL/GenBank/DDBJ whole genome shotgun (WGS) entry which is preliminary data.</text>
</comment>
<name>A0A2T0XEE0_9BURK</name>
<dbReference type="EMBL" id="PVTV01000015">
    <property type="protein sequence ID" value="PRY97281.1"/>
    <property type="molecule type" value="Genomic_DNA"/>
</dbReference>
<gene>
    <name evidence="1" type="ORF">BCM14_2426</name>
</gene>
<keyword evidence="1" id="KW-0540">Nuclease</keyword>
<reference evidence="1 2" key="1">
    <citation type="submission" date="2018-03" db="EMBL/GenBank/DDBJ databases">
        <title>Genomic Encyclopedia of Type Strains, Phase III (KMG-III): the genomes of soil and plant-associated and newly described type strains.</title>
        <authorList>
            <person name="Whitman W."/>
        </authorList>
    </citation>
    <scope>NUCLEOTIDE SEQUENCE [LARGE SCALE GENOMIC DNA]</scope>
    <source>
        <strain evidence="1 2">MWH-P2sevCIIIb</strain>
    </source>
</reference>
<sequence length="250" mass="27706">MAYVTFLSDDDFRAIVLEILSVGVAAKRKAETKFSRNVIDPFSVLLEMGAFNVGYETWYTSEMARQSQKTLSNKIGAFHQRLLGAVSGWEDLKVGKGVDLVNNSRKIIAEVKNKHNTLKGASQAPLYKELHNAVMLNDSKYKGYTAYYVGVVPKKPNRFSTPFTPSDKETSSRCPENPLIRQIDGASFYALVTGIDDALEQVYKTLPQVISDCGAKVDLGDAVRVAEFFKAAYVPKPPKPSSRTRRPASK</sequence>
<dbReference type="RefSeq" id="WP_106228243.1">
    <property type="nucleotide sequence ID" value="NZ_PVTV01000015.1"/>
</dbReference>
<dbReference type="InterPro" id="IPR019057">
    <property type="entry name" value="Restrct_endonuc_II_Eco47II"/>
</dbReference>
<dbReference type="GO" id="GO:0009307">
    <property type="term" value="P:DNA restriction-modification system"/>
    <property type="evidence" value="ECO:0007669"/>
    <property type="project" value="InterPro"/>
</dbReference>
<dbReference type="GO" id="GO:0003677">
    <property type="term" value="F:DNA binding"/>
    <property type="evidence" value="ECO:0007669"/>
    <property type="project" value="InterPro"/>
</dbReference>
<dbReference type="Pfam" id="PF09553">
    <property type="entry name" value="RE_Eco47II"/>
    <property type="match status" value="1"/>
</dbReference>
<dbReference type="GO" id="GO:0009036">
    <property type="term" value="F:type II site-specific deoxyribonuclease activity"/>
    <property type="evidence" value="ECO:0007669"/>
    <property type="project" value="InterPro"/>
</dbReference>
<keyword evidence="2" id="KW-1185">Reference proteome</keyword>
<dbReference type="Proteomes" id="UP000238308">
    <property type="component" value="Unassembled WGS sequence"/>
</dbReference>
<dbReference type="AlphaFoldDB" id="A0A2T0XEE0"/>